<proteinExistence type="predicted"/>
<evidence type="ECO:0000313" key="4">
    <source>
        <dbReference type="Proteomes" id="UP000786811"/>
    </source>
</evidence>
<dbReference type="InterPro" id="IPR051230">
    <property type="entry name" value="APP-Binding"/>
</dbReference>
<dbReference type="PANTHER" id="PTHR12345">
    <property type="entry name" value="SYNTENIN RELATED"/>
    <property type="match status" value="1"/>
</dbReference>
<feature type="compositionally biased region" description="Low complexity" evidence="2">
    <location>
        <begin position="381"/>
        <end position="407"/>
    </location>
</feature>
<dbReference type="OrthoDB" id="6126662at2759"/>
<feature type="compositionally biased region" description="Polar residues" evidence="2">
    <location>
        <begin position="370"/>
        <end position="380"/>
    </location>
</feature>
<feature type="region of interest" description="Disordered" evidence="2">
    <location>
        <begin position="177"/>
        <end position="230"/>
    </location>
</feature>
<dbReference type="AlphaFoldDB" id="A0A8J2E6J1"/>
<feature type="compositionally biased region" description="Polar residues" evidence="2">
    <location>
        <begin position="420"/>
        <end position="445"/>
    </location>
</feature>
<feature type="compositionally biased region" description="Low complexity" evidence="2">
    <location>
        <begin position="347"/>
        <end position="369"/>
    </location>
</feature>
<keyword evidence="1" id="KW-0677">Repeat</keyword>
<feature type="region of interest" description="Disordered" evidence="2">
    <location>
        <begin position="16"/>
        <end position="46"/>
    </location>
</feature>
<feature type="compositionally biased region" description="Low complexity" evidence="2">
    <location>
        <begin position="251"/>
        <end position="265"/>
    </location>
</feature>
<evidence type="ECO:0000313" key="3">
    <source>
        <dbReference type="EMBL" id="CAG5075224.1"/>
    </source>
</evidence>
<accession>A0A8J2E6J1</accession>
<dbReference type="GO" id="GO:0005886">
    <property type="term" value="C:plasma membrane"/>
    <property type="evidence" value="ECO:0007669"/>
    <property type="project" value="TreeGrafter"/>
</dbReference>
<dbReference type="SUPFAM" id="SSF50729">
    <property type="entry name" value="PH domain-like"/>
    <property type="match status" value="1"/>
</dbReference>
<dbReference type="CDD" id="cd00821">
    <property type="entry name" value="PH"/>
    <property type="match status" value="1"/>
</dbReference>
<reference evidence="3" key="1">
    <citation type="submission" date="2021-04" db="EMBL/GenBank/DDBJ databases">
        <authorList>
            <person name="Chebbi M.A.C M."/>
        </authorList>
    </citation>
    <scope>NUCLEOTIDE SEQUENCE</scope>
</reference>
<dbReference type="PANTHER" id="PTHR12345:SF11">
    <property type="entry name" value="FI13065P"/>
    <property type="match status" value="1"/>
</dbReference>
<organism evidence="3 4">
    <name type="scientific">Cotesia congregata</name>
    <name type="common">Parasitoid wasp</name>
    <name type="synonym">Apanteles congregatus</name>
    <dbReference type="NCBI Taxonomy" id="51543"/>
    <lineage>
        <taxon>Eukaryota</taxon>
        <taxon>Metazoa</taxon>
        <taxon>Ecdysozoa</taxon>
        <taxon>Arthropoda</taxon>
        <taxon>Hexapoda</taxon>
        <taxon>Insecta</taxon>
        <taxon>Pterygota</taxon>
        <taxon>Neoptera</taxon>
        <taxon>Endopterygota</taxon>
        <taxon>Hymenoptera</taxon>
        <taxon>Apocrita</taxon>
        <taxon>Ichneumonoidea</taxon>
        <taxon>Braconidae</taxon>
        <taxon>Microgastrinae</taxon>
        <taxon>Cotesia</taxon>
    </lineage>
</organism>
<dbReference type="Gene3D" id="2.30.29.30">
    <property type="entry name" value="Pleckstrin-homology domain (PH domain)/Phosphotyrosine-binding domain (PTB)"/>
    <property type="match status" value="1"/>
</dbReference>
<feature type="compositionally biased region" description="Basic and acidic residues" evidence="2">
    <location>
        <begin position="16"/>
        <end position="28"/>
    </location>
</feature>
<dbReference type="EMBL" id="CAJNRD030001116">
    <property type="protein sequence ID" value="CAG5075224.1"/>
    <property type="molecule type" value="Genomic_DNA"/>
</dbReference>
<evidence type="ECO:0000256" key="2">
    <source>
        <dbReference type="SAM" id="MobiDB-lite"/>
    </source>
</evidence>
<comment type="caution">
    <text evidence="3">The sequence shown here is derived from an EMBL/GenBank/DDBJ whole genome shotgun (WGS) entry which is preliminary data.</text>
</comment>
<keyword evidence="4" id="KW-1185">Reference proteome</keyword>
<feature type="compositionally biased region" description="Low complexity" evidence="2">
    <location>
        <begin position="29"/>
        <end position="44"/>
    </location>
</feature>
<feature type="compositionally biased region" description="Low complexity" evidence="2">
    <location>
        <begin position="213"/>
        <end position="230"/>
    </location>
</feature>
<dbReference type="GO" id="GO:0005737">
    <property type="term" value="C:cytoplasm"/>
    <property type="evidence" value="ECO:0007669"/>
    <property type="project" value="TreeGrafter"/>
</dbReference>
<sequence>MLQAVRLLTELARPVDYRRDNSDMDSRQQSHQNQHQQNHHQQQQLTAPENSILFREIYKNGWLRKTIKTDNKETNRYWVAFCVHDDVEPRLEGFIDQKQSTTHSPVWASSLRNIQHLSPTLCATSRHDYEFCINFADDRVLRLAAPTYSAMLEWVQIITRKLTDMKVLKPKENVYSRGPERIATRDPTSPLPPPPLPSGSWISPSPNDPPSVPSISSTSTPSSSSSVLSVEQNSTIFTFEDISLDDRRSRPSQSRLRSLTSSPHIIPTPAPAPTPASSIDDDTSYENIFMASSYPLPTSITEESRSSDVPVPTIQSTINQEPSTDQYAALIECRSSGTPEPHVPSVSNDPSASTSAMSSLSVSSSSSSSNGRTGQRSISGSSTAPGPSLLASPAPGPSSLASNLPGPSLLPPASPGPNHLVSTSGPSHISSKSPVPSALPSNPTRQLTLREKQIAQLKREMTHRAGVRLQLGRRDCKDSIAFVDTFGSIWVAGWKCREHPLLYNVLHVGDMVISVAGVIPNGASAIRDILKGITTPRVEVIVRRLPYARAMILTKRTDNEDFGLEVNGNELSGVSGVALTAGLSPLADATDPTAPSGSNTTWTITEVNNRPLNMFDSCASDRLKAIGRDISIVVQPTDLIASLRNKLRAMRSYKNFILQ</sequence>
<evidence type="ECO:0000256" key="1">
    <source>
        <dbReference type="ARBA" id="ARBA00022737"/>
    </source>
</evidence>
<protein>
    <recommendedName>
        <fullName evidence="5">PH domain-containing protein</fullName>
    </recommendedName>
</protein>
<gene>
    <name evidence="3" type="ORF">HICCMSTLAB_LOCUS1378</name>
</gene>
<feature type="region of interest" description="Disordered" evidence="2">
    <location>
        <begin position="299"/>
        <end position="445"/>
    </location>
</feature>
<feature type="compositionally biased region" description="Polar residues" evidence="2">
    <location>
        <begin position="313"/>
        <end position="326"/>
    </location>
</feature>
<feature type="region of interest" description="Disordered" evidence="2">
    <location>
        <begin position="246"/>
        <end position="281"/>
    </location>
</feature>
<dbReference type="InterPro" id="IPR011993">
    <property type="entry name" value="PH-like_dom_sf"/>
</dbReference>
<evidence type="ECO:0008006" key="5">
    <source>
        <dbReference type="Google" id="ProtNLM"/>
    </source>
</evidence>
<name>A0A8J2E6J1_COTCN</name>
<dbReference type="Proteomes" id="UP000786811">
    <property type="component" value="Unassembled WGS sequence"/>
</dbReference>